<sequence length="439" mass="48311">MTERRHVHQRNDLLIAKKPEEPLPSLEITSLGECKYENTYASPEPFVNGMKMSMSAIKIDGIPVNECEVDLAGPMEKIFFIPERTKVGIVTCGGLCPGLNNVIRGLVMNLQNRYGVKQIYGLKYGYEGLVPELSEQMKLDTLTVSDIHQRGGTILGTSRGAQDPKIMAQFLIDNNFNILFTLGGDGTLRGANAINKELRRRGSPIAVVGIPKTIDNDICYTDSTFGFDTAVELAQEAINSVHYEAKSAKNGVGIVKLMGRDAGFIALYASVASGDVNLVLIPEVDTPIEEILRMTERRLMSKGHIVIVIAEGACQNLKPKGLDLGSDKSGNIVHWDAVTYIRQEIDKYLENKKIEHTIKFVDPSYMIRSAPCSAADAHFCLCLANAAVHVAMAGKTGLVICHHHNNFVSIPIERACYYLKRVNPEGPMLSMMKSIEMVE</sequence>
<protein>
    <submittedName>
        <fullName evidence="12">Phosphofructokinase putative</fullName>
    </submittedName>
</protein>
<keyword evidence="6 12" id="KW-0418">Kinase</keyword>
<evidence type="ECO:0000313" key="12">
    <source>
        <dbReference type="EMBL" id="GAT92776.1"/>
    </source>
</evidence>
<dbReference type="AlphaFoldDB" id="A0A5K1TW44"/>
<dbReference type="SUPFAM" id="SSF53784">
    <property type="entry name" value="Phosphofructokinase"/>
    <property type="match status" value="1"/>
</dbReference>
<dbReference type="UniPathway" id="UPA00109">
    <property type="reaction ID" value="UER00182"/>
</dbReference>
<comment type="catalytic activity">
    <reaction evidence="10">
        <text>beta-D-fructose 6-phosphate + ATP = beta-D-fructose 1,6-bisphosphate + ADP + H(+)</text>
        <dbReference type="Rhea" id="RHEA:16109"/>
        <dbReference type="ChEBI" id="CHEBI:15378"/>
        <dbReference type="ChEBI" id="CHEBI:30616"/>
        <dbReference type="ChEBI" id="CHEBI:32966"/>
        <dbReference type="ChEBI" id="CHEBI:57634"/>
        <dbReference type="ChEBI" id="CHEBI:456216"/>
        <dbReference type="EC" id="2.7.1.11"/>
    </reaction>
</comment>
<evidence type="ECO:0000256" key="4">
    <source>
        <dbReference type="ARBA" id="ARBA00022723"/>
    </source>
</evidence>
<dbReference type="InterPro" id="IPR035966">
    <property type="entry name" value="PKF_sf"/>
</dbReference>
<dbReference type="PIRSF" id="PIRSF000534">
    <property type="entry name" value="PPi_PFK_TP0108"/>
    <property type="match status" value="1"/>
</dbReference>
<evidence type="ECO:0000313" key="13">
    <source>
        <dbReference type="Proteomes" id="UP000078387"/>
    </source>
</evidence>
<evidence type="ECO:0000256" key="10">
    <source>
        <dbReference type="ARBA" id="ARBA00048070"/>
    </source>
</evidence>
<dbReference type="InterPro" id="IPR012004">
    <property type="entry name" value="PyroP-dep_PFK_TP0108"/>
</dbReference>
<keyword evidence="3" id="KW-0808">Transferase</keyword>
<dbReference type="GO" id="GO:0005737">
    <property type="term" value="C:cytoplasm"/>
    <property type="evidence" value="ECO:0007669"/>
    <property type="project" value="UniProtKB-ARBA"/>
</dbReference>
<keyword evidence="7" id="KW-0067">ATP-binding</keyword>
<keyword evidence="4" id="KW-0479">Metal-binding</keyword>
<dbReference type="OMA" id="SRIHFRG"/>
<dbReference type="VEuPathDB" id="AmoebaDB:EHI_187040"/>
<evidence type="ECO:0000256" key="9">
    <source>
        <dbReference type="ARBA" id="ARBA00023152"/>
    </source>
</evidence>
<dbReference type="Gene3D" id="3.40.50.450">
    <property type="match status" value="1"/>
</dbReference>
<comment type="function">
    <text evidence="2">Catalyzes the phosphorylation of D-fructose 6-phosphate to fructose 1,6-bisphosphate by ATP, the first committing step of glycolysis.</text>
</comment>
<dbReference type="FunFam" id="3.40.50.450:FF:000002">
    <property type="entry name" value="ATP-dependent 6-phosphofructokinase"/>
    <property type="match status" value="1"/>
</dbReference>
<dbReference type="PRINTS" id="PR00476">
    <property type="entry name" value="PHFRCTKINASE"/>
</dbReference>
<dbReference type="GO" id="GO:0046872">
    <property type="term" value="F:metal ion binding"/>
    <property type="evidence" value="ECO:0007669"/>
    <property type="project" value="UniProtKB-KW"/>
</dbReference>
<organism evidence="12 13">
    <name type="scientific">Entamoeba histolytica</name>
    <dbReference type="NCBI Taxonomy" id="5759"/>
    <lineage>
        <taxon>Eukaryota</taxon>
        <taxon>Amoebozoa</taxon>
        <taxon>Evosea</taxon>
        <taxon>Archamoebae</taxon>
        <taxon>Mastigamoebida</taxon>
        <taxon>Entamoebidae</taxon>
        <taxon>Entamoeba</taxon>
    </lineage>
</organism>
<dbReference type="VEuPathDB" id="AmoebaDB:EHI7A_062050"/>
<evidence type="ECO:0000256" key="7">
    <source>
        <dbReference type="ARBA" id="ARBA00022840"/>
    </source>
</evidence>
<feature type="domain" description="Phosphofructokinase" evidence="11">
    <location>
        <begin position="86"/>
        <end position="390"/>
    </location>
</feature>
<keyword evidence="8" id="KW-0460">Magnesium</keyword>
<evidence type="ECO:0000256" key="5">
    <source>
        <dbReference type="ARBA" id="ARBA00022741"/>
    </source>
</evidence>
<dbReference type="VEuPathDB" id="AmoebaDB:KM1_109080"/>
<reference evidence="12 13" key="1">
    <citation type="submission" date="2016-05" db="EMBL/GenBank/DDBJ databases">
        <title>First whole genome sequencing of Entamoeba histolytica HM1:IMSS-clone-6.</title>
        <authorList>
            <person name="Mukherjee Avik.K."/>
            <person name="Izumyama S."/>
            <person name="Nakada-Tsukui K."/>
            <person name="Nozaki T."/>
        </authorList>
    </citation>
    <scope>NUCLEOTIDE SEQUENCE [LARGE SCALE GENOMIC DNA]</scope>
    <source>
        <strain evidence="12 13">HM1:IMSS clone 6</strain>
    </source>
</reference>
<keyword evidence="9" id="KW-0324">Glycolysis</keyword>
<keyword evidence="5" id="KW-0547">Nucleotide-binding</keyword>
<evidence type="ECO:0000259" key="11">
    <source>
        <dbReference type="Pfam" id="PF00365"/>
    </source>
</evidence>
<evidence type="ECO:0000256" key="8">
    <source>
        <dbReference type="ARBA" id="ARBA00022842"/>
    </source>
</evidence>
<dbReference type="InterPro" id="IPR050929">
    <property type="entry name" value="PFKA"/>
</dbReference>
<comment type="cofactor">
    <cofactor evidence="1">
        <name>Mg(2+)</name>
        <dbReference type="ChEBI" id="CHEBI:18420"/>
    </cofactor>
</comment>
<dbReference type="EMBL" id="BDEQ01000001">
    <property type="protein sequence ID" value="GAT92776.1"/>
    <property type="molecule type" value="Genomic_DNA"/>
</dbReference>
<dbReference type="VEuPathDB" id="AmoebaDB:EHI5A_077230"/>
<dbReference type="GO" id="GO:0005524">
    <property type="term" value="F:ATP binding"/>
    <property type="evidence" value="ECO:0007669"/>
    <property type="project" value="UniProtKB-KW"/>
</dbReference>
<evidence type="ECO:0000256" key="2">
    <source>
        <dbReference type="ARBA" id="ARBA00002659"/>
    </source>
</evidence>
<gene>
    <name evidence="12" type="ORF">CL6EHI_187040</name>
</gene>
<evidence type="ECO:0000256" key="6">
    <source>
        <dbReference type="ARBA" id="ARBA00022777"/>
    </source>
</evidence>
<dbReference type="GO" id="GO:0003872">
    <property type="term" value="F:6-phosphofructokinase activity"/>
    <property type="evidence" value="ECO:0007669"/>
    <property type="project" value="UniProtKB-EC"/>
</dbReference>
<dbReference type="Proteomes" id="UP000078387">
    <property type="component" value="Unassembled WGS sequence"/>
</dbReference>
<comment type="caution">
    <text evidence="12">The sequence shown here is derived from an EMBL/GenBank/DDBJ whole genome shotgun (WGS) entry which is preliminary data.</text>
</comment>
<dbReference type="GO" id="GO:0006002">
    <property type="term" value="P:fructose 6-phosphate metabolic process"/>
    <property type="evidence" value="ECO:0007669"/>
    <property type="project" value="InterPro"/>
</dbReference>
<dbReference type="PANTHER" id="PTHR45770">
    <property type="entry name" value="ATP-DEPENDENT 6-PHOSPHOFRUCTOKINASE 1"/>
    <property type="match status" value="1"/>
</dbReference>
<dbReference type="Pfam" id="PF00365">
    <property type="entry name" value="PFK"/>
    <property type="match status" value="1"/>
</dbReference>
<dbReference type="VEuPathDB" id="AmoebaDB:EHI8A_049590"/>
<name>A0A5K1TW44_ENTHI</name>
<evidence type="ECO:0000256" key="1">
    <source>
        <dbReference type="ARBA" id="ARBA00001946"/>
    </source>
</evidence>
<dbReference type="InterPro" id="IPR022953">
    <property type="entry name" value="ATP_PFK"/>
</dbReference>
<dbReference type="SMR" id="A0A5K1TW44"/>
<proteinExistence type="predicted"/>
<dbReference type="NCBIfam" id="NF005301">
    <property type="entry name" value="PRK06830.1"/>
    <property type="match status" value="1"/>
</dbReference>
<dbReference type="InterPro" id="IPR000023">
    <property type="entry name" value="Phosphofructokinase_dom"/>
</dbReference>
<evidence type="ECO:0000256" key="3">
    <source>
        <dbReference type="ARBA" id="ARBA00022679"/>
    </source>
</evidence>
<accession>A0A5K1TW44</accession>